<gene>
    <name evidence="2" type="ORF">QYE77_01025</name>
</gene>
<evidence type="ECO:0000256" key="1">
    <source>
        <dbReference type="ARBA" id="ARBA00007068"/>
    </source>
</evidence>
<organism evidence="2 3">
    <name type="scientific">Thermanaerothrix solaris</name>
    <dbReference type="NCBI Taxonomy" id="3058434"/>
    <lineage>
        <taxon>Bacteria</taxon>
        <taxon>Bacillati</taxon>
        <taxon>Chloroflexota</taxon>
        <taxon>Anaerolineae</taxon>
        <taxon>Anaerolineales</taxon>
        <taxon>Anaerolineaceae</taxon>
        <taxon>Thermanaerothrix</taxon>
    </lineage>
</organism>
<dbReference type="Gene3D" id="3.60.70.12">
    <property type="entry name" value="L-amino peptidase D-ALA esterase/amidase"/>
    <property type="match status" value="1"/>
</dbReference>
<dbReference type="PANTHER" id="PTHR36512">
    <property type="entry name" value="D-AMINOPEPTIDASE"/>
    <property type="match status" value="1"/>
</dbReference>
<dbReference type="InterPro" id="IPR005321">
    <property type="entry name" value="Peptidase_S58_DmpA"/>
</dbReference>
<dbReference type="InterPro" id="IPR016117">
    <property type="entry name" value="ArgJ-like_dom_sf"/>
</dbReference>
<dbReference type="PANTHER" id="PTHR36512:SF3">
    <property type="entry name" value="BLR5678 PROTEIN"/>
    <property type="match status" value="1"/>
</dbReference>
<proteinExistence type="inferred from homology"/>
<dbReference type="CDD" id="cd02252">
    <property type="entry name" value="nylC_like"/>
    <property type="match status" value="1"/>
</dbReference>
<dbReference type="RefSeq" id="WP_315623399.1">
    <property type="nucleotide sequence ID" value="NZ_JAUHMF010000001.1"/>
</dbReference>
<reference evidence="2 3" key="1">
    <citation type="submission" date="2023-07" db="EMBL/GenBank/DDBJ databases">
        <title>Novel species of Thermanaerothrix with wide hydrolytic capabilities.</title>
        <authorList>
            <person name="Zayulina K.S."/>
            <person name="Podosokorskaya O.A."/>
            <person name="Elcheninov A.G."/>
        </authorList>
    </citation>
    <scope>NUCLEOTIDE SEQUENCE [LARGE SCALE GENOMIC DNA]</scope>
    <source>
        <strain evidence="2 3">4228-RoL</strain>
    </source>
</reference>
<protein>
    <submittedName>
        <fullName evidence="2">P1 family peptidase</fullName>
    </submittedName>
</protein>
<evidence type="ECO:0000313" key="3">
    <source>
        <dbReference type="Proteomes" id="UP001254165"/>
    </source>
</evidence>
<keyword evidence="3" id="KW-1185">Reference proteome</keyword>
<name>A0ABU3NJ02_9CHLR</name>
<sequence length="335" mass="34535">MSSHIHHSITDIPGILVGHAHDKEALTGCTVILCPKGATAGVDQRGGAPGTRETDLLHPVHLVEKVHAIVLAGGSAFGLDAASGVMRYLEERQIGFDVGVTRVPIVPAAILFDLDVGNPKVRPDAAMGYQACLNATTPNTAQGNVGAGMGATVGKILGIRQAMKSGLGTASVEIGRGVIVGAIVAVNALGDVINPANGQILAGARPLYIGPKRIGETETFANTLHVMRSLVGRTAFQFATRQNTVIGVVATNARLNKEQVTRVAQMAQDGLAQTIRPAHTMFDGDTIFALATGERNADVNIIGAFAAQVVAEAILNAVRYAEPAAGLPSAASLQA</sequence>
<evidence type="ECO:0000313" key="2">
    <source>
        <dbReference type="EMBL" id="MDT8896833.1"/>
    </source>
</evidence>
<comment type="similarity">
    <text evidence="1">Belongs to the peptidase S58 family.</text>
</comment>
<accession>A0ABU3NJ02</accession>
<dbReference type="Pfam" id="PF03576">
    <property type="entry name" value="Peptidase_S58"/>
    <property type="match status" value="1"/>
</dbReference>
<comment type="caution">
    <text evidence="2">The sequence shown here is derived from an EMBL/GenBank/DDBJ whole genome shotgun (WGS) entry which is preliminary data.</text>
</comment>
<dbReference type="Proteomes" id="UP001254165">
    <property type="component" value="Unassembled WGS sequence"/>
</dbReference>
<dbReference type="SUPFAM" id="SSF56266">
    <property type="entry name" value="DmpA/ArgJ-like"/>
    <property type="match status" value="1"/>
</dbReference>
<dbReference type="EMBL" id="JAUHMF010000001">
    <property type="protein sequence ID" value="MDT8896833.1"/>
    <property type="molecule type" value="Genomic_DNA"/>
</dbReference>